<proteinExistence type="predicted"/>
<reference evidence="1" key="1">
    <citation type="journal article" date="2017" name="Science">
        <title>Giant viruses with an expanded complement of translation system components.</title>
        <authorList>
            <person name="Schulz F."/>
            <person name="Yutin N."/>
            <person name="Ivanova N.N."/>
            <person name="Ortega D.R."/>
            <person name="Lee T.K."/>
            <person name="Vierheilig J."/>
            <person name="Daims H."/>
            <person name="Horn M."/>
            <person name="Wagner M."/>
            <person name="Jensen G.J."/>
            <person name="Kyrpides N.C."/>
            <person name="Koonin E.V."/>
            <person name="Woyke T."/>
        </authorList>
    </citation>
    <scope>NUCLEOTIDE SEQUENCE</scope>
    <source>
        <strain evidence="1">CTV1</strain>
    </source>
</reference>
<gene>
    <name evidence="1" type="ORF">Catovirus_1_994</name>
</gene>
<dbReference type="EMBL" id="KY684083">
    <property type="protein sequence ID" value="ARF08944.1"/>
    <property type="molecule type" value="Genomic_DNA"/>
</dbReference>
<name>A0A1V0SB94_9VIRU</name>
<accession>A0A1V0SB94</accession>
<sequence length="335" mass="40525">MTIPIEIIDYIFTFFDVKTRIKYSLLSSSYYNNSNIQDLTDIDEHLIDKLNNNILKQKKFNNLKKIRLNHNSINYIKLDNFKLSKLILNPQFSSKYNYFTNDRINSLVHHYINNNGYKLINSTQYHLNENYNLKYYSFVILAEKNFNRQQIQFIINNDLNLKQKKYEDNIYPMPYSENHYLSLDYLFNSIYHSMFSLRQPSNGDIEYVKIEILPEVNLYSVIYKKNGYDITLNFTLTRKMKKKYIVYIILNPLIIQNDIYFNPVKFIKIINLKLYVSENLICGMYDYEIDGIYQRDIIDFNNVFRPINKWIDFRTLTYNCFNVYDLKIVHINEQQ</sequence>
<evidence type="ECO:0000313" key="1">
    <source>
        <dbReference type="EMBL" id="ARF08944.1"/>
    </source>
</evidence>
<protein>
    <recommendedName>
        <fullName evidence="2">F-box domain-containing protein</fullName>
    </recommendedName>
</protein>
<organism evidence="1">
    <name type="scientific">Catovirus CTV1</name>
    <dbReference type="NCBI Taxonomy" id="1977631"/>
    <lineage>
        <taxon>Viruses</taxon>
        <taxon>Varidnaviria</taxon>
        <taxon>Bamfordvirae</taxon>
        <taxon>Nucleocytoviricota</taxon>
        <taxon>Megaviricetes</taxon>
        <taxon>Imitervirales</taxon>
        <taxon>Mimiviridae</taxon>
        <taxon>Klosneuvirinae</taxon>
        <taxon>Catovirus</taxon>
    </lineage>
</organism>
<evidence type="ECO:0008006" key="2">
    <source>
        <dbReference type="Google" id="ProtNLM"/>
    </source>
</evidence>